<dbReference type="EMBL" id="GL883138">
    <property type="protein sequence ID" value="EGG01446.1"/>
    <property type="molecule type" value="Genomic_DNA"/>
</dbReference>
<dbReference type="PROSITE" id="PS51158">
    <property type="entry name" value="ALPHA_KINASE"/>
    <property type="match status" value="1"/>
</dbReference>
<dbReference type="eggNOG" id="ENOG502SWXU">
    <property type="taxonomic scope" value="Eukaryota"/>
</dbReference>
<dbReference type="HOGENOM" id="CLU_746135_0_0_1"/>
<dbReference type="RefSeq" id="XP_007415296.1">
    <property type="nucleotide sequence ID" value="XM_007415234.1"/>
</dbReference>
<accession>F4S1U7</accession>
<evidence type="ECO:0000313" key="9">
    <source>
        <dbReference type="Proteomes" id="UP000001072"/>
    </source>
</evidence>
<dbReference type="InterPro" id="IPR004166">
    <property type="entry name" value="a-kinase_dom"/>
</dbReference>
<dbReference type="GO" id="GO:1903013">
    <property type="term" value="P:response to differentiation-inducing factor 1"/>
    <property type="evidence" value="ECO:0007669"/>
    <property type="project" value="TreeGrafter"/>
</dbReference>
<keyword evidence="1" id="KW-0723">Serine/threonine-protein kinase</keyword>
<dbReference type="VEuPathDB" id="FungiDB:MELLADRAFT_92191"/>
<keyword evidence="3" id="KW-0547">Nucleotide-binding</keyword>
<reference evidence="9" key="1">
    <citation type="journal article" date="2011" name="Proc. Natl. Acad. Sci. U.S.A.">
        <title>Obligate biotrophy features unraveled by the genomic analysis of rust fungi.</title>
        <authorList>
            <person name="Duplessis S."/>
            <person name="Cuomo C.A."/>
            <person name="Lin Y.-C."/>
            <person name="Aerts A."/>
            <person name="Tisserant E."/>
            <person name="Veneault-Fourrey C."/>
            <person name="Joly D.L."/>
            <person name="Hacquard S."/>
            <person name="Amselem J."/>
            <person name="Cantarel B.L."/>
            <person name="Chiu R."/>
            <person name="Coutinho P.M."/>
            <person name="Feau N."/>
            <person name="Field M."/>
            <person name="Frey P."/>
            <person name="Gelhaye E."/>
            <person name="Goldberg J."/>
            <person name="Grabherr M.G."/>
            <person name="Kodira C.D."/>
            <person name="Kohler A."/>
            <person name="Kuees U."/>
            <person name="Lindquist E.A."/>
            <person name="Lucas S.M."/>
            <person name="Mago R."/>
            <person name="Mauceli E."/>
            <person name="Morin E."/>
            <person name="Murat C."/>
            <person name="Pangilinan J.L."/>
            <person name="Park R."/>
            <person name="Pearson M."/>
            <person name="Quesneville H."/>
            <person name="Rouhier N."/>
            <person name="Sakthikumar S."/>
            <person name="Salamov A.A."/>
            <person name="Schmutz J."/>
            <person name="Selles B."/>
            <person name="Shapiro H."/>
            <person name="Tanguay P."/>
            <person name="Tuskan G.A."/>
            <person name="Henrissat B."/>
            <person name="Van de Peer Y."/>
            <person name="Rouze P."/>
            <person name="Ellis J.G."/>
            <person name="Dodds P.N."/>
            <person name="Schein J.E."/>
            <person name="Zhong S."/>
            <person name="Hamelin R.C."/>
            <person name="Grigoriev I.V."/>
            <person name="Szabo L.J."/>
            <person name="Martin F."/>
        </authorList>
    </citation>
    <scope>NUCLEOTIDE SEQUENCE [LARGE SCALE GENOMIC DNA]</scope>
    <source>
        <strain evidence="9">98AG31 / pathotype 3-4-7</strain>
    </source>
</reference>
<sequence length="305" mass="33589">MEHPSKHLYNPDSNSAESTNTTVNELSSDVNFVSDKEESTSSGDSGIDNVIDPHVEEHDTSPVTLHSICGMANILLALPDNVDLRQFGQETIAVTHNLVSIIVPNPNVTIFGIRCVSIGDVTTWWFHGRPAQITVTNQLVNSWDFCATFKATLTRGEHSIEMGGEVFQENVVGLMHEGARVHPAHSELNTFTAEELVEGAREQFSKDDTFELIPIPDIHHPLSRPVQALLSAFSHWSYERSGRTSIIGGFQGVGPLITEAVVHNVNVPWTIGNFGSSAIKRFPHEHFCGKFCRVLGDLPALPRHE</sequence>
<dbReference type="InParanoid" id="F4S1U7"/>
<dbReference type="KEGG" id="mlr:MELLADRAFT_92191"/>
<evidence type="ECO:0000259" key="7">
    <source>
        <dbReference type="PROSITE" id="PS51158"/>
    </source>
</evidence>
<dbReference type="OrthoDB" id="301415at2759"/>
<evidence type="ECO:0000256" key="6">
    <source>
        <dbReference type="SAM" id="MobiDB-lite"/>
    </source>
</evidence>
<proteinExistence type="predicted"/>
<keyword evidence="5" id="KW-0067">ATP-binding</keyword>
<feature type="region of interest" description="Disordered" evidence="6">
    <location>
        <begin position="1"/>
        <end position="48"/>
    </location>
</feature>
<feature type="compositionally biased region" description="Polar residues" evidence="6">
    <location>
        <begin position="11"/>
        <end position="31"/>
    </location>
</feature>
<keyword evidence="4" id="KW-0418">Kinase</keyword>
<dbReference type="Gene3D" id="3.20.200.10">
    <property type="entry name" value="MHCK/EF2 kinase"/>
    <property type="match status" value="1"/>
</dbReference>
<evidence type="ECO:0000256" key="4">
    <source>
        <dbReference type="ARBA" id="ARBA00022777"/>
    </source>
</evidence>
<protein>
    <recommendedName>
        <fullName evidence="7">Alpha-type protein kinase domain-containing protein</fullName>
    </recommendedName>
</protein>
<dbReference type="Pfam" id="PF02816">
    <property type="entry name" value="Alpha_kinase"/>
    <property type="match status" value="1"/>
</dbReference>
<keyword evidence="2" id="KW-0808">Transferase</keyword>
<dbReference type="GO" id="GO:0004674">
    <property type="term" value="F:protein serine/threonine kinase activity"/>
    <property type="evidence" value="ECO:0007669"/>
    <property type="project" value="UniProtKB-KW"/>
</dbReference>
<dbReference type="InterPro" id="IPR011009">
    <property type="entry name" value="Kinase-like_dom_sf"/>
</dbReference>
<dbReference type="PANTHER" id="PTHR45992:SF2">
    <property type="entry name" value="EUKARYOTIC ELONGATION FACTOR 2 KINASE"/>
    <property type="match status" value="1"/>
</dbReference>
<dbReference type="AlphaFoldDB" id="F4S1U7"/>
<dbReference type="SUPFAM" id="SSF56112">
    <property type="entry name" value="Protein kinase-like (PK-like)"/>
    <property type="match status" value="1"/>
</dbReference>
<dbReference type="PANTHER" id="PTHR45992">
    <property type="entry name" value="EUKARYOTIC ELONGATION FACTOR 2 KINASE-RELATED"/>
    <property type="match status" value="1"/>
</dbReference>
<name>F4S1U7_MELLP</name>
<evidence type="ECO:0000256" key="5">
    <source>
        <dbReference type="ARBA" id="ARBA00022840"/>
    </source>
</evidence>
<evidence type="ECO:0000256" key="3">
    <source>
        <dbReference type="ARBA" id="ARBA00022741"/>
    </source>
</evidence>
<dbReference type="InterPro" id="IPR051852">
    <property type="entry name" value="Alpha-type_PK"/>
</dbReference>
<dbReference type="GO" id="GO:0005524">
    <property type="term" value="F:ATP binding"/>
    <property type="evidence" value="ECO:0007669"/>
    <property type="project" value="UniProtKB-KW"/>
</dbReference>
<evidence type="ECO:0000256" key="2">
    <source>
        <dbReference type="ARBA" id="ARBA00022679"/>
    </source>
</evidence>
<gene>
    <name evidence="8" type="ORF">MELLADRAFT_92191</name>
</gene>
<evidence type="ECO:0000313" key="8">
    <source>
        <dbReference type="EMBL" id="EGG01446.1"/>
    </source>
</evidence>
<feature type="domain" description="Alpha-type protein kinase" evidence="7">
    <location>
        <begin position="37"/>
        <end position="300"/>
    </location>
</feature>
<dbReference type="GeneID" id="18936155"/>
<keyword evidence="9" id="KW-1185">Reference proteome</keyword>
<dbReference type="Proteomes" id="UP000001072">
    <property type="component" value="Unassembled WGS sequence"/>
</dbReference>
<evidence type="ECO:0000256" key="1">
    <source>
        <dbReference type="ARBA" id="ARBA00022527"/>
    </source>
</evidence>
<dbReference type="GO" id="GO:0031037">
    <property type="term" value="P:myosin II filament disassembly"/>
    <property type="evidence" value="ECO:0007669"/>
    <property type="project" value="TreeGrafter"/>
</dbReference>
<organism evidence="9">
    <name type="scientific">Melampsora larici-populina (strain 98AG31 / pathotype 3-4-7)</name>
    <name type="common">Poplar leaf rust fungus</name>
    <dbReference type="NCBI Taxonomy" id="747676"/>
    <lineage>
        <taxon>Eukaryota</taxon>
        <taxon>Fungi</taxon>
        <taxon>Dikarya</taxon>
        <taxon>Basidiomycota</taxon>
        <taxon>Pucciniomycotina</taxon>
        <taxon>Pucciniomycetes</taxon>
        <taxon>Pucciniales</taxon>
        <taxon>Melampsoraceae</taxon>
        <taxon>Melampsora</taxon>
    </lineage>
</organism>